<evidence type="ECO:0000313" key="3">
    <source>
        <dbReference type="EMBL" id="RQH04373.1"/>
    </source>
</evidence>
<keyword evidence="4" id="KW-1185">Reference proteome</keyword>
<feature type="chain" id="PRO_5018064204" description="Penicillin-binding protein" evidence="2">
    <location>
        <begin position="25"/>
        <end position="110"/>
    </location>
</feature>
<dbReference type="Proteomes" id="UP000272778">
    <property type="component" value="Unassembled WGS sequence"/>
</dbReference>
<keyword evidence="2" id="KW-0732">Signal</keyword>
<name>A0A3N6NV15_9BURK</name>
<accession>A0A3N6NV15</accession>
<dbReference type="AlphaFoldDB" id="A0A3N6NV15"/>
<feature type="region of interest" description="Disordered" evidence="1">
    <location>
        <begin position="90"/>
        <end position="110"/>
    </location>
</feature>
<organism evidence="3 4">
    <name type="scientific">Paraburkholderia dinghuensis</name>
    <dbReference type="NCBI Taxonomy" id="2305225"/>
    <lineage>
        <taxon>Bacteria</taxon>
        <taxon>Pseudomonadati</taxon>
        <taxon>Pseudomonadota</taxon>
        <taxon>Betaproteobacteria</taxon>
        <taxon>Burkholderiales</taxon>
        <taxon>Burkholderiaceae</taxon>
        <taxon>Paraburkholderia</taxon>
    </lineage>
</organism>
<gene>
    <name evidence="3" type="ORF">D1Y85_18075</name>
</gene>
<reference evidence="3 4" key="1">
    <citation type="submission" date="2018-11" db="EMBL/GenBank/DDBJ databases">
        <title>Paraburkholderia sp. DHOA04, isolated from soil.</title>
        <authorList>
            <person name="Gao Z.-H."/>
            <person name="Qiu L.-H."/>
            <person name="Fu J.-C."/>
        </authorList>
    </citation>
    <scope>NUCLEOTIDE SEQUENCE [LARGE SCALE GENOMIC DNA]</scope>
    <source>
        <strain evidence="3 4">DHOA04</strain>
    </source>
</reference>
<comment type="caution">
    <text evidence="3">The sequence shown here is derived from an EMBL/GenBank/DDBJ whole genome shotgun (WGS) entry which is preliminary data.</text>
</comment>
<dbReference type="OrthoDB" id="8852572at2"/>
<evidence type="ECO:0000256" key="1">
    <source>
        <dbReference type="SAM" id="MobiDB-lite"/>
    </source>
</evidence>
<dbReference type="EMBL" id="RQIS01000013">
    <property type="protein sequence ID" value="RQH04373.1"/>
    <property type="molecule type" value="Genomic_DNA"/>
</dbReference>
<evidence type="ECO:0008006" key="5">
    <source>
        <dbReference type="Google" id="ProtNLM"/>
    </source>
</evidence>
<evidence type="ECO:0000313" key="4">
    <source>
        <dbReference type="Proteomes" id="UP000272778"/>
    </source>
</evidence>
<evidence type="ECO:0000256" key="2">
    <source>
        <dbReference type="SAM" id="SignalP"/>
    </source>
</evidence>
<protein>
    <recommendedName>
        <fullName evidence="5">Penicillin-binding protein</fullName>
    </recommendedName>
</protein>
<feature type="signal peptide" evidence="2">
    <location>
        <begin position="1"/>
        <end position="24"/>
    </location>
</feature>
<sequence>MRILIITALAALLPLAGCPYYVPATVVSTPASFDRSFSAAAGAMSDEGLAISVQDPASGTVVGNLNGATVTATVRQQADGSVVVQFHSPNAGDPTLLSRISQSYDRRMGR</sequence>
<proteinExistence type="predicted"/>